<comment type="caution">
    <text evidence="1">The sequence shown here is derived from an EMBL/GenBank/DDBJ whole genome shotgun (WGS) entry which is preliminary data.</text>
</comment>
<reference evidence="1 2" key="2">
    <citation type="submission" date="2008-10" db="EMBL/GenBank/DDBJ databases">
        <authorList>
            <person name="Fulton L."/>
            <person name="Clifton S."/>
            <person name="Fulton B."/>
            <person name="Xu J."/>
            <person name="Minx P."/>
            <person name="Pepin K.H."/>
            <person name="Johnson M."/>
            <person name="Bhonagiri V."/>
            <person name="Nash W.E."/>
            <person name="Mardis E.R."/>
            <person name="Wilson R.K."/>
        </authorList>
    </citation>
    <scope>NUCLEOTIDE SEQUENCE [LARGE SCALE GENOMIC DNA]</scope>
    <source>
        <strain evidence="1 2">ATCC 29098</strain>
    </source>
</reference>
<gene>
    <name evidence="1" type="ORF">DESPIG_02745</name>
</gene>
<sequence>MILKKTRMARRVASGVNVHDLRPIHPVPRTHNGFLLFRARPHDPGSRTAFGQRRLPAIRRPHPAR</sequence>
<evidence type="ECO:0000313" key="2">
    <source>
        <dbReference type="Proteomes" id="UP000003676"/>
    </source>
</evidence>
<dbReference type="AlphaFoldDB" id="B6WXB8"/>
<evidence type="ECO:0000313" key="1">
    <source>
        <dbReference type="EMBL" id="EEB32399.1"/>
    </source>
</evidence>
<organism evidence="1 2">
    <name type="scientific">Desulfovibrio piger ATCC 29098</name>
    <dbReference type="NCBI Taxonomy" id="411464"/>
    <lineage>
        <taxon>Bacteria</taxon>
        <taxon>Pseudomonadati</taxon>
        <taxon>Thermodesulfobacteriota</taxon>
        <taxon>Desulfovibrionia</taxon>
        <taxon>Desulfovibrionales</taxon>
        <taxon>Desulfovibrionaceae</taxon>
        <taxon>Desulfovibrio</taxon>
    </lineage>
</organism>
<accession>B6WXB8</accession>
<protein>
    <submittedName>
        <fullName evidence="1">Uncharacterized protein</fullName>
    </submittedName>
</protein>
<dbReference type="HOGENOM" id="CLU_2842662_0_0_7"/>
<proteinExistence type="predicted"/>
<name>B6WXB8_9BACT</name>
<reference evidence="1 2" key="1">
    <citation type="submission" date="2008-10" db="EMBL/GenBank/DDBJ databases">
        <title>Draft genome sequence of Desulvovibrio piger (ATCC 29098).</title>
        <authorList>
            <person name="Sudarsanam P."/>
            <person name="Ley R."/>
            <person name="Guruge J."/>
            <person name="Turnbaugh P.J."/>
            <person name="Mahowald M."/>
            <person name="Liep D."/>
            <person name="Gordon J."/>
        </authorList>
    </citation>
    <scope>NUCLEOTIDE SEQUENCE [LARGE SCALE GENOMIC DNA]</scope>
    <source>
        <strain evidence="1 2">ATCC 29098</strain>
    </source>
</reference>
<dbReference type="Proteomes" id="UP000003676">
    <property type="component" value="Unassembled WGS sequence"/>
</dbReference>
<dbReference type="EMBL" id="ABXU01000079">
    <property type="protein sequence ID" value="EEB32399.1"/>
    <property type="molecule type" value="Genomic_DNA"/>
</dbReference>